<evidence type="ECO:0000313" key="8">
    <source>
        <dbReference type="Proteomes" id="UP001642482"/>
    </source>
</evidence>
<keyword evidence="4" id="KW-0274">FAD</keyword>
<comment type="caution">
    <text evidence="7">The sequence shown here is derived from an EMBL/GenBank/DDBJ whole genome shotgun (WGS) entry which is preliminary data.</text>
</comment>
<dbReference type="SUPFAM" id="SSF51905">
    <property type="entry name" value="FAD/NAD(P)-binding domain"/>
    <property type="match status" value="1"/>
</dbReference>
<name>A0ABP0B030_9PEZI</name>
<sequence length="436" mass="47525">MADKDDRVVIVGGGAWGLSTALFLVEAGYTNIAILERANSIPSPYSAAYDLNKIVRAEYEDAFYTDLALKAIQAWKTPLFAPYYHQTGYIVATSGSAPDKAVATLEKSLASVEKHPVFAPGIQRLDGPDTFRKHAWQLSGPLTGFRGYINSLGGYAHSANCLQAVWEHVSARGVRSILGEKAGRAVRLEYTESGGQVTGVVTADGKTHPADLVICALGAHGAALVPQMGANNVARCWSVAHVQLTESECDLLRGLPTTNVRDLGFFFEPDPKTRLFKLCPLGAGFTNTGADGVSLPPDDKRGFRPNAIPKADELKLRRLLQETLPWMADRPFVDTKLCWFSDTADSNYCIDFVPGTHRSVVALSGDSGHGFKMMPIFGQWVVDLLACGEQTEPRWQWREPSDRAAQWGNSVSWRVGEAAEWKDIVEEQAGVGRSKL</sequence>
<dbReference type="Gene3D" id="3.50.50.60">
    <property type="entry name" value="FAD/NAD(P)-binding domain"/>
    <property type="match status" value="1"/>
</dbReference>
<evidence type="ECO:0000259" key="6">
    <source>
        <dbReference type="Pfam" id="PF01266"/>
    </source>
</evidence>
<keyword evidence="8" id="KW-1185">Reference proteome</keyword>
<dbReference type="InterPro" id="IPR006076">
    <property type="entry name" value="FAD-dep_OxRdtase"/>
</dbReference>
<dbReference type="Proteomes" id="UP001642482">
    <property type="component" value="Unassembled WGS sequence"/>
</dbReference>
<accession>A0ABP0B030</accession>
<dbReference type="PANTHER" id="PTHR10961">
    <property type="entry name" value="PEROXISOMAL SARCOSINE OXIDASE"/>
    <property type="match status" value="1"/>
</dbReference>
<dbReference type="Gene3D" id="3.30.9.10">
    <property type="entry name" value="D-Amino Acid Oxidase, subunit A, domain 2"/>
    <property type="match status" value="1"/>
</dbReference>
<evidence type="ECO:0000256" key="4">
    <source>
        <dbReference type="ARBA" id="ARBA00022827"/>
    </source>
</evidence>
<dbReference type="Pfam" id="PF01266">
    <property type="entry name" value="DAO"/>
    <property type="match status" value="1"/>
</dbReference>
<organism evidence="7 8">
    <name type="scientific">Sporothrix eucalyptigena</name>
    <dbReference type="NCBI Taxonomy" id="1812306"/>
    <lineage>
        <taxon>Eukaryota</taxon>
        <taxon>Fungi</taxon>
        <taxon>Dikarya</taxon>
        <taxon>Ascomycota</taxon>
        <taxon>Pezizomycotina</taxon>
        <taxon>Sordariomycetes</taxon>
        <taxon>Sordariomycetidae</taxon>
        <taxon>Ophiostomatales</taxon>
        <taxon>Ophiostomataceae</taxon>
        <taxon>Sporothrix</taxon>
    </lineage>
</organism>
<proteinExistence type="inferred from homology"/>
<gene>
    <name evidence="7" type="ORF">SEUCBS140593_001661</name>
</gene>
<protein>
    <recommendedName>
        <fullName evidence="6">FAD dependent oxidoreductase domain-containing protein</fullName>
    </recommendedName>
</protein>
<evidence type="ECO:0000313" key="7">
    <source>
        <dbReference type="EMBL" id="CAK7212892.1"/>
    </source>
</evidence>
<dbReference type="InterPro" id="IPR045170">
    <property type="entry name" value="MTOX"/>
</dbReference>
<dbReference type="PANTHER" id="PTHR10961:SF26">
    <property type="entry name" value="L-SACCHAROPINE OXIDASE"/>
    <property type="match status" value="1"/>
</dbReference>
<evidence type="ECO:0000256" key="5">
    <source>
        <dbReference type="ARBA" id="ARBA00023002"/>
    </source>
</evidence>
<keyword evidence="5" id="KW-0560">Oxidoreductase</keyword>
<evidence type="ECO:0000256" key="1">
    <source>
        <dbReference type="ARBA" id="ARBA00001974"/>
    </source>
</evidence>
<feature type="domain" description="FAD dependent oxidoreductase" evidence="6">
    <location>
        <begin position="7"/>
        <end position="384"/>
    </location>
</feature>
<dbReference type="EMBL" id="CAWUHD010000010">
    <property type="protein sequence ID" value="CAK7212892.1"/>
    <property type="molecule type" value="Genomic_DNA"/>
</dbReference>
<keyword evidence="3" id="KW-0285">Flavoprotein</keyword>
<comment type="similarity">
    <text evidence="2">Belongs to the MSOX/MTOX family.</text>
</comment>
<comment type="cofactor">
    <cofactor evidence="1">
        <name>FAD</name>
        <dbReference type="ChEBI" id="CHEBI:57692"/>
    </cofactor>
</comment>
<evidence type="ECO:0000256" key="2">
    <source>
        <dbReference type="ARBA" id="ARBA00010989"/>
    </source>
</evidence>
<dbReference type="InterPro" id="IPR036188">
    <property type="entry name" value="FAD/NAD-bd_sf"/>
</dbReference>
<reference evidence="7 8" key="1">
    <citation type="submission" date="2024-01" db="EMBL/GenBank/DDBJ databases">
        <authorList>
            <person name="Allen C."/>
            <person name="Tagirdzhanova G."/>
        </authorList>
    </citation>
    <scope>NUCLEOTIDE SEQUENCE [LARGE SCALE GENOMIC DNA]</scope>
</reference>
<evidence type="ECO:0000256" key="3">
    <source>
        <dbReference type="ARBA" id="ARBA00022630"/>
    </source>
</evidence>